<evidence type="ECO:0008006" key="4">
    <source>
        <dbReference type="Google" id="ProtNLM"/>
    </source>
</evidence>
<protein>
    <recommendedName>
        <fullName evidence="4">Hypervirulence associated protein TUDOR domain-containing protein</fullName>
    </recommendedName>
</protein>
<gene>
    <name evidence="2" type="ORF">M1E25_24530</name>
</gene>
<comment type="caution">
    <text evidence="2">The sequence shown here is derived from an EMBL/GenBank/DDBJ whole genome shotgun (WGS) entry which is preliminary data.</text>
</comment>
<organism evidence="2 3">
    <name type="scientific">Streptomyces meridianus</name>
    <dbReference type="NCBI Taxonomy" id="2938945"/>
    <lineage>
        <taxon>Bacteria</taxon>
        <taxon>Bacillati</taxon>
        <taxon>Actinomycetota</taxon>
        <taxon>Actinomycetes</taxon>
        <taxon>Kitasatosporales</taxon>
        <taxon>Streptomycetaceae</taxon>
        <taxon>Streptomyces</taxon>
    </lineage>
</organism>
<dbReference type="EMBL" id="JAMQGM010000064">
    <property type="protein sequence ID" value="MCM2580464.1"/>
    <property type="molecule type" value="Genomic_DNA"/>
</dbReference>
<proteinExistence type="predicted"/>
<dbReference type="RefSeq" id="WP_251419336.1">
    <property type="nucleotide sequence ID" value="NZ_JAMQGM010000064.1"/>
</dbReference>
<accession>A0ABT0XD64</accession>
<dbReference type="Proteomes" id="UP001167160">
    <property type="component" value="Unassembled WGS sequence"/>
</dbReference>
<name>A0ABT0XD64_9ACTN</name>
<feature type="compositionally biased region" description="Polar residues" evidence="1">
    <location>
        <begin position="1"/>
        <end position="21"/>
    </location>
</feature>
<keyword evidence="3" id="KW-1185">Reference proteome</keyword>
<sequence length="65" mass="6834">MASSSRKTADVTWTDTQTGKQKTTEVHVANGGTFEKDGRGAIAGAHLGGLCDTDRVRIDSVNEKG</sequence>
<evidence type="ECO:0000313" key="2">
    <source>
        <dbReference type="EMBL" id="MCM2580464.1"/>
    </source>
</evidence>
<evidence type="ECO:0000256" key="1">
    <source>
        <dbReference type="SAM" id="MobiDB-lite"/>
    </source>
</evidence>
<feature type="region of interest" description="Disordered" evidence="1">
    <location>
        <begin position="1"/>
        <end position="23"/>
    </location>
</feature>
<reference evidence="2" key="1">
    <citation type="journal article" date="2023" name="Int. J. Syst. Evol. Microbiol.">
        <title>Streptomyces meridianus sp. nov. isolated from brackish water of the Tagus estuary in Alcochete, Portugal.</title>
        <authorList>
            <person name="Santos J.D.N."/>
            <person name="Klimek D."/>
            <person name="Calusinska M."/>
            <person name="Lobo Da Cunha A."/>
            <person name="Catita J."/>
            <person name="Goncalves H."/>
            <person name="Gonzalez I."/>
            <person name="Reyes F."/>
            <person name="Lage O.M."/>
        </authorList>
    </citation>
    <scope>NUCLEOTIDE SEQUENCE</scope>
    <source>
        <strain evidence="2">MTZ3.1</strain>
    </source>
</reference>
<evidence type="ECO:0000313" key="3">
    <source>
        <dbReference type="Proteomes" id="UP001167160"/>
    </source>
</evidence>